<dbReference type="GeneID" id="65095572"/>
<evidence type="ECO:0000313" key="1">
    <source>
        <dbReference type="EMBL" id="QVV89012.1"/>
    </source>
</evidence>
<dbReference type="RefSeq" id="WP_214419814.1">
    <property type="nucleotide sequence ID" value="NZ_CP075546.1"/>
</dbReference>
<reference evidence="1 2" key="1">
    <citation type="submission" date="2021-05" db="EMBL/GenBank/DDBJ databases">
        <title>A novel Methanospirillum isolate from a pyrite-forming mixed culture.</title>
        <authorList>
            <person name="Bunk B."/>
            <person name="Sproer C."/>
            <person name="Spring S."/>
            <person name="Pester M."/>
        </authorList>
    </citation>
    <scope>NUCLEOTIDE SEQUENCE [LARGE SCALE GENOMIC DNA]</scope>
    <source>
        <strain evidence="1 2">J.3.6.1-F.2.7.3</strain>
    </source>
</reference>
<protein>
    <submittedName>
        <fullName evidence="1">Uncharacterized protein</fullName>
    </submittedName>
</protein>
<name>A0A8E7B232_9EURY</name>
<organism evidence="1 2">
    <name type="scientific">Methanospirillum purgamenti</name>
    <dbReference type="NCBI Taxonomy" id="2834276"/>
    <lineage>
        <taxon>Archaea</taxon>
        <taxon>Methanobacteriati</taxon>
        <taxon>Methanobacteriota</taxon>
        <taxon>Stenosarchaea group</taxon>
        <taxon>Methanomicrobia</taxon>
        <taxon>Methanomicrobiales</taxon>
        <taxon>Methanospirillaceae</taxon>
        <taxon>Methanospirillum</taxon>
    </lineage>
</organism>
<dbReference type="Proteomes" id="UP000680656">
    <property type="component" value="Chromosome"/>
</dbReference>
<gene>
    <name evidence="1" type="ORF">KHC33_00270</name>
</gene>
<dbReference type="AlphaFoldDB" id="A0A8E7B232"/>
<dbReference type="EMBL" id="CP075546">
    <property type="protein sequence ID" value="QVV89012.1"/>
    <property type="molecule type" value="Genomic_DNA"/>
</dbReference>
<accession>A0A8E7B232</accession>
<sequence>MNTKTMVKKYEAKGYSMADLQGNWKEHEKYGVEYPDWLQMMKEVVEQIPVKDW</sequence>
<proteinExistence type="predicted"/>
<evidence type="ECO:0000313" key="2">
    <source>
        <dbReference type="Proteomes" id="UP000680656"/>
    </source>
</evidence>
<dbReference type="KEGG" id="mrtj:KHC33_00270"/>
<keyword evidence="2" id="KW-1185">Reference proteome</keyword>